<dbReference type="GeneID" id="97994811"/>
<dbReference type="Pfam" id="PF02518">
    <property type="entry name" value="HATPase_c"/>
    <property type="match status" value="1"/>
</dbReference>
<evidence type="ECO:0000256" key="1">
    <source>
        <dbReference type="ARBA" id="ARBA00000085"/>
    </source>
</evidence>
<dbReference type="InterPro" id="IPR050351">
    <property type="entry name" value="BphY/WalK/GraS-like"/>
</dbReference>
<dbReference type="AlphaFoldDB" id="A0A3E2B525"/>
<dbReference type="GO" id="GO:0004721">
    <property type="term" value="F:phosphoprotein phosphatase activity"/>
    <property type="evidence" value="ECO:0007669"/>
    <property type="project" value="TreeGrafter"/>
</dbReference>
<dbReference type="InterPro" id="IPR036097">
    <property type="entry name" value="HisK_dim/P_sf"/>
</dbReference>
<dbReference type="FunFam" id="1.10.287.130:FF:000001">
    <property type="entry name" value="Two-component sensor histidine kinase"/>
    <property type="match status" value="1"/>
</dbReference>
<name>A0A3E2B525_9FIRM</name>
<reference evidence="10 11" key="1">
    <citation type="submission" date="2018-07" db="EMBL/GenBank/DDBJ databases">
        <title>GABA Modulating Bacteria of the Human Gut Microbiota.</title>
        <authorList>
            <person name="Strandwitz P."/>
            <person name="Kim K.H."/>
            <person name="Terekhova D."/>
            <person name="Liu J.K."/>
            <person name="Sharma A."/>
            <person name="Levering J."/>
            <person name="Mcdonald D."/>
            <person name="Dietrich D."/>
            <person name="Ramadhar T.R."/>
            <person name="Lekbua A."/>
            <person name="Mroue N."/>
            <person name="Liston C."/>
            <person name="Stewart E.J."/>
            <person name="Dubin M.J."/>
            <person name="Zengler K."/>
            <person name="Knight R."/>
            <person name="Gilbert J.A."/>
            <person name="Clardy J."/>
            <person name="Lewis K."/>
        </authorList>
    </citation>
    <scope>NUCLEOTIDE SEQUENCE [LARGE SCALE GENOMIC DNA]</scope>
    <source>
        <strain evidence="10 11">KLE1738</strain>
    </source>
</reference>
<feature type="domain" description="Histidine kinase" evidence="9">
    <location>
        <begin position="91"/>
        <end position="296"/>
    </location>
</feature>
<dbReference type="GO" id="GO:0016036">
    <property type="term" value="P:cellular response to phosphate starvation"/>
    <property type="evidence" value="ECO:0007669"/>
    <property type="project" value="TreeGrafter"/>
</dbReference>
<evidence type="ECO:0000256" key="2">
    <source>
        <dbReference type="ARBA" id="ARBA00004370"/>
    </source>
</evidence>
<organism evidence="10 11">
    <name type="scientific">Evtepia gabavorous</name>
    <dbReference type="NCBI Taxonomy" id="2211183"/>
    <lineage>
        <taxon>Bacteria</taxon>
        <taxon>Bacillati</taxon>
        <taxon>Bacillota</taxon>
        <taxon>Clostridia</taxon>
        <taxon>Eubacteriales</taxon>
        <taxon>Evtepia</taxon>
    </lineage>
</organism>
<dbReference type="SUPFAM" id="SSF55874">
    <property type="entry name" value="ATPase domain of HSP90 chaperone/DNA topoisomerase II/histidine kinase"/>
    <property type="match status" value="1"/>
</dbReference>
<evidence type="ECO:0000256" key="4">
    <source>
        <dbReference type="ARBA" id="ARBA00022553"/>
    </source>
</evidence>
<keyword evidence="5" id="KW-0808">Transferase</keyword>
<dbReference type="PRINTS" id="PR00344">
    <property type="entry name" value="BCTRLSENSOR"/>
</dbReference>
<keyword evidence="8" id="KW-0175">Coiled coil</keyword>
<dbReference type="Pfam" id="PF00512">
    <property type="entry name" value="HisKA"/>
    <property type="match status" value="1"/>
</dbReference>
<dbReference type="PROSITE" id="PS50109">
    <property type="entry name" value="HIS_KIN"/>
    <property type="match status" value="1"/>
</dbReference>
<comment type="caution">
    <text evidence="10">The sequence shown here is derived from an EMBL/GenBank/DDBJ whole genome shotgun (WGS) entry which is preliminary data.</text>
</comment>
<dbReference type="InterPro" id="IPR036890">
    <property type="entry name" value="HATPase_C_sf"/>
</dbReference>
<dbReference type="PANTHER" id="PTHR45453">
    <property type="entry name" value="PHOSPHATE REGULON SENSOR PROTEIN PHOR"/>
    <property type="match status" value="1"/>
</dbReference>
<dbReference type="EMBL" id="QQRQ01000004">
    <property type="protein sequence ID" value="RFT07071.1"/>
    <property type="molecule type" value="Genomic_DNA"/>
</dbReference>
<dbReference type="EC" id="2.7.13.3" evidence="3"/>
<dbReference type="InterPro" id="IPR005467">
    <property type="entry name" value="His_kinase_dom"/>
</dbReference>
<accession>A0A3E2B525</accession>
<dbReference type="Proteomes" id="UP000260649">
    <property type="component" value="Unassembled WGS sequence"/>
</dbReference>
<dbReference type="SMART" id="SM00387">
    <property type="entry name" value="HATPase_c"/>
    <property type="match status" value="1"/>
</dbReference>
<dbReference type="InterPro" id="IPR003661">
    <property type="entry name" value="HisK_dim/P_dom"/>
</dbReference>
<comment type="subcellular location">
    <subcellularLocation>
        <location evidence="2">Membrane</location>
    </subcellularLocation>
</comment>
<keyword evidence="4" id="KW-0597">Phosphoprotein</keyword>
<gene>
    <name evidence="10" type="ORF">DV520_03520</name>
</gene>
<dbReference type="GO" id="GO:0005886">
    <property type="term" value="C:plasma membrane"/>
    <property type="evidence" value="ECO:0007669"/>
    <property type="project" value="TreeGrafter"/>
</dbReference>
<dbReference type="Gene3D" id="3.30.565.10">
    <property type="entry name" value="Histidine kinase-like ATPase, C-terminal domain"/>
    <property type="match status" value="1"/>
</dbReference>
<dbReference type="SMART" id="SM00388">
    <property type="entry name" value="HisKA"/>
    <property type="match status" value="1"/>
</dbReference>
<dbReference type="RefSeq" id="WP_117141814.1">
    <property type="nucleotide sequence ID" value="NZ_CAKXKJ010000001.1"/>
</dbReference>
<dbReference type="PANTHER" id="PTHR45453:SF1">
    <property type="entry name" value="PHOSPHATE REGULON SENSOR PROTEIN PHOR"/>
    <property type="match status" value="1"/>
</dbReference>
<proteinExistence type="predicted"/>
<evidence type="ECO:0000256" key="5">
    <source>
        <dbReference type="ARBA" id="ARBA00022679"/>
    </source>
</evidence>
<dbReference type="GO" id="GO:0000155">
    <property type="term" value="F:phosphorelay sensor kinase activity"/>
    <property type="evidence" value="ECO:0007669"/>
    <property type="project" value="InterPro"/>
</dbReference>
<dbReference type="SUPFAM" id="SSF47384">
    <property type="entry name" value="Homodimeric domain of signal transducing histidine kinase"/>
    <property type="match status" value="1"/>
</dbReference>
<dbReference type="OrthoDB" id="335833at2"/>
<evidence type="ECO:0000256" key="8">
    <source>
        <dbReference type="SAM" id="Coils"/>
    </source>
</evidence>
<comment type="catalytic activity">
    <reaction evidence="1">
        <text>ATP + protein L-histidine = ADP + protein N-phospho-L-histidine.</text>
        <dbReference type="EC" id="2.7.13.3"/>
    </reaction>
</comment>
<evidence type="ECO:0000256" key="7">
    <source>
        <dbReference type="ARBA" id="ARBA00023012"/>
    </source>
</evidence>
<feature type="coiled-coil region" evidence="8">
    <location>
        <begin position="57"/>
        <end position="88"/>
    </location>
</feature>
<protein>
    <recommendedName>
        <fullName evidence="3">histidine kinase</fullName>
        <ecNumber evidence="3">2.7.13.3</ecNumber>
    </recommendedName>
</protein>
<keyword evidence="6 10" id="KW-0418">Kinase</keyword>
<dbReference type="CDD" id="cd00082">
    <property type="entry name" value="HisKA"/>
    <property type="match status" value="1"/>
</dbReference>
<evidence type="ECO:0000259" key="9">
    <source>
        <dbReference type="PROSITE" id="PS50109"/>
    </source>
</evidence>
<evidence type="ECO:0000313" key="11">
    <source>
        <dbReference type="Proteomes" id="UP000260649"/>
    </source>
</evidence>
<keyword evidence="7" id="KW-0902">Two-component regulatory system</keyword>
<keyword evidence="11" id="KW-1185">Reference proteome</keyword>
<evidence type="ECO:0000313" key="10">
    <source>
        <dbReference type="EMBL" id="RFT07071.1"/>
    </source>
</evidence>
<dbReference type="InterPro" id="IPR004358">
    <property type="entry name" value="Sig_transdc_His_kin-like_C"/>
</dbReference>
<dbReference type="Gene3D" id="1.10.287.130">
    <property type="match status" value="1"/>
</dbReference>
<evidence type="ECO:0000256" key="3">
    <source>
        <dbReference type="ARBA" id="ARBA00012438"/>
    </source>
</evidence>
<evidence type="ECO:0000256" key="6">
    <source>
        <dbReference type="ARBA" id="ARBA00022777"/>
    </source>
</evidence>
<sequence>MVPWLLCALLGGWGLYLLGRLYCLHRAMEALAGQLTDWLDRDTNTLLTLSLSRDPYVRRLTSQLNGQLRRLRRQRRRYQNGDRELKEAVTNLSHDLRTPLTAICGYLELLEQTEQSSVAARYLAQIQNQVERMKQLTEELFRYSLLSTAQPLERADVMLNQVLEESLLAHHGALTQRNIVPDLDLTTVPVRRQLDQGALSRVFANILSNVLKYSEGDLAVRLTSEGEITFSNAASGLTPVMAGRLFDRFYTVESGRHATGLGLTIAKHLTEAMGGRIRADCRGGRLTIALSFPAEPSKREGASCSTPYFCDTM</sequence>
<dbReference type="InterPro" id="IPR003594">
    <property type="entry name" value="HATPase_dom"/>
</dbReference>